<proteinExistence type="predicted"/>
<protein>
    <submittedName>
        <fullName evidence="1">Uncharacterized protein</fullName>
    </submittedName>
</protein>
<reference evidence="1" key="1">
    <citation type="submission" date="2014-09" db="EMBL/GenBank/DDBJ databases">
        <authorList>
            <person name="Magalhaes I.L.F."/>
            <person name="Oliveira U."/>
            <person name="Santos F.R."/>
            <person name="Vidigal T.H.D.A."/>
            <person name="Brescovit A.D."/>
            <person name="Santos A.J."/>
        </authorList>
    </citation>
    <scope>NUCLEOTIDE SEQUENCE</scope>
    <source>
        <tissue evidence="1">Shoot tissue taken approximately 20 cm above the soil surface</tissue>
    </source>
</reference>
<name>A0A0A9FQ99_ARUDO</name>
<accession>A0A0A9FQ99</accession>
<organism evidence="1">
    <name type="scientific">Arundo donax</name>
    <name type="common">Giant reed</name>
    <name type="synonym">Donax arundinaceus</name>
    <dbReference type="NCBI Taxonomy" id="35708"/>
    <lineage>
        <taxon>Eukaryota</taxon>
        <taxon>Viridiplantae</taxon>
        <taxon>Streptophyta</taxon>
        <taxon>Embryophyta</taxon>
        <taxon>Tracheophyta</taxon>
        <taxon>Spermatophyta</taxon>
        <taxon>Magnoliopsida</taxon>
        <taxon>Liliopsida</taxon>
        <taxon>Poales</taxon>
        <taxon>Poaceae</taxon>
        <taxon>PACMAD clade</taxon>
        <taxon>Arundinoideae</taxon>
        <taxon>Arundineae</taxon>
        <taxon>Arundo</taxon>
    </lineage>
</organism>
<sequence length="45" mass="5185">MGKNNEGFAHIVSNRNQICAHMITNQNKLQQDKHVTWRGGRGHTR</sequence>
<reference evidence="1" key="2">
    <citation type="journal article" date="2015" name="Data Brief">
        <title>Shoot transcriptome of the giant reed, Arundo donax.</title>
        <authorList>
            <person name="Barrero R.A."/>
            <person name="Guerrero F.D."/>
            <person name="Moolhuijzen P."/>
            <person name="Goolsby J.A."/>
            <person name="Tidwell J."/>
            <person name="Bellgard S.E."/>
            <person name="Bellgard M.I."/>
        </authorList>
    </citation>
    <scope>NUCLEOTIDE SEQUENCE</scope>
    <source>
        <tissue evidence="1">Shoot tissue taken approximately 20 cm above the soil surface</tissue>
    </source>
</reference>
<dbReference type="EMBL" id="GBRH01182906">
    <property type="protein sequence ID" value="JAE14990.1"/>
    <property type="molecule type" value="Transcribed_RNA"/>
</dbReference>
<dbReference type="AlphaFoldDB" id="A0A0A9FQ99"/>
<evidence type="ECO:0000313" key="1">
    <source>
        <dbReference type="EMBL" id="JAE14990.1"/>
    </source>
</evidence>